<sequence length="283" mass="31363">MPVVTYCSLLCGFMCQNSPLQPNNTTQEEVQAEVGGHVRLPSRHRIQGKVTFMYMQKSSSSIFVNGHYDEKHVQPDETFRNRTKVDPHRPPAWVDLWDVRVTDEGAYDCILRDEAKQTKMLTLYLKVTANYSAPAVTVSYSNESDGGRGLEVTCSSSGGYPNVRVEWIFQPQAAGAHWTETNESSVQDPITMLYTVSTSIFINCSQPLKIRCTVGGAVSQQEEVCNTSGPVPDDRMVITAAVITAILFILVMIIMVKKEKACPTIDTPDVEAGADQFELQTLT</sequence>
<dbReference type="GO" id="GO:0009897">
    <property type="term" value="C:external side of plasma membrane"/>
    <property type="evidence" value="ECO:0007669"/>
    <property type="project" value="TreeGrafter"/>
</dbReference>
<keyword evidence="8" id="KW-0675">Receptor</keyword>
<keyword evidence="3 11" id="KW-0812">Transmembrane</keyword>
<dbReference type="PANTHER" id="PTHR25466:SF2">
    <property type="entry name" value="T-LYMPHOCYTE ACTIVATION ANTIGEN CD86"/>
    <property type="match status" value="1"/>
</dbReference>
<dbReference type="InterPro" id="IPR051713">
    <property type="entry name" value="T-cell_Activation_Regulation"/>
</dbReference>
<evidence type="ECO:0000256" key="1">
    <source>
        <dbReference type="ARBA" id="ARBA00004251"/>
    </source>
</evidence>
<dbReference type="InterPro" id="IPR013783">
    <property type="entry name" value="Ig-like_fold"/>
</dbReference>
<keyword evidence="9" id="KW-0325">Glycoprotein</keyword>
<reference evidence="13" key="1">
    <citation type="journal article" date="2023" name="Science">
        <title>Genome structures resolve the early diversification of teleost fishes.</title>
        <authorList>
            <person name="Parey E."/>
            <person name="Louis A."/>
            <person name="Montfort J."/>
            <person name="Bouchez O."/>
            <person name="Roques C."/>
            <person name="Iampietro C."/>
            <person name="Lluch J."/>
            <person name="Castinel A."/>
            <person name="Donnadieu C."/>
            <person name="Desvignes T."/>
            <person name="Floi Bucao C."/>
            <person name="Jouanno E."/>
            <person name="Wen M."/>
            <person name="Mejri S."/>
            <person name="Dirks R."/>
            <person name="Jansen H."/>
            <person name="Henkel C."/>
            <person name="Chen W.J."/>
            <person name="Zahm M."/>
            <person name="Cabau C."/>
            <person name="Klopp C."/>
            <person name="Thompson A.W."/>
            <person name="Robinson-Rechavi M."/>
            <person name="Braasch I."/>
            <person name="Lecointre G."/>
            <person name="Bobe J."/>
            <person name="Postlethwait J.H."/>
            <person name="Berthelot C."/>
            <person name="Roest Crollius H."/>
            <person name="Guiguen Y."/>
        </authorList>
    </citation>
    <scope>NUCLEOTIDE SEQUENCE</scope>
    <source>
        <strain evidence="13">WJC10195</strain>
    </source>
</reference>
<dbReference type="GO" id="GO:0042102">
    <property type="term" value="P:positive regulation of T cell proliferation"/>
    <property type="evidence" value="ECO:0007669"/>
    <property type="project" value="TreeGrafter"/>
</dbReference>
<dbReference type="Gene3D" id="2.60.40.10">
    <property type="entry name" value="Immunoglobulins"/>
    <property type="match status" value="2"/>
</dbReference>
<accession>A0A9Q1J5H7</accession>
<dbReference type="GO" id="GO:0031295">
    <property type="term" value="P:T cell costimulation"/>
    <property type="evidence" value="ECO:0007669"/>
    <property type="project" value="TreeGrafter"/>
</dbReference>
<dbReference type="AlphaFoldDB" id="A0A9Q1J5H7"/>
<evidence type="ECO:0000256" key="6">
    <source>
        <dbReference type="ARBA" id="ARBA00023136"/>
    </source>
</evidence>
<feature type="transmembrane region" description="Helical" evidence="11">
    <location>
        <begin position="236"/>
        <end position="256"/>
    </location>
</feature>
<dbReference type="PROSITE" id="PS50835">
    <property type="entry name" value="IG_LIKE"/>
    <property type="match status" value="1"/>
</dbReference>
<keyword evidence="10" id="KW-0393">Immunoglobulin domain</keyword>
<keyword evidence="7" id="KW-1015">Disulfide bond</keyword>
<feature type="domain" description="Ig-like" evidence="12">
    <location>
        <begin position="134"/>
        <end position="225"/>
    </location>
</feature>
<organism evidence="13 14">
    <name type="scientific">Synaphobranchus kaupii</name>
    <name type="common">Kaup's arrowtooth eel</name>
    <dbReference type="NCBI Taxonomy" id="118154"/>
    <lineage>
        <taxon>Eukaryota</taxon>
        <taxon>Metazoa</taxon>
        <taxon>Chordata</taxon>
        <taxon>Craniata</taxon>
        <taxon>Vertebrata</taxon>
        <taxon>Euteleostomi</taxon>
        <taxon>Actinopterygii</taxon>
        <taxon>Neopterygii</taxon>
        <taxon>Teleostei</taxon>
        <taxon>Anguilliformes</taxon>
        <taxon>Synaphobranchidae</taxon>
        <taxon>Synaphobranchus</taxon>
    </lineage>
</organism>
<keyword evidence="14" id="KW-1185">Reference proteome</keyword>
<dbReference type="InterPro" id="IPR053896">
    <property type="entry name" value="BTN3A2-like_Ig-C"/>
</dbReference>
<dbReference type="Pfam" id="PF22705">
    <property type="entry name" value="C2-set_3"/>
    <property type="match status" value="1"/>
</dbReference>
<dbReference type="GO" id="GO:0006955">
    <property type="term" value="P:immune response"/>
    <property type="evidence" value="ECO:0007669"/>
    <property type="project" value="TreeGrafter"/>
</dbReference>
<evidence type="ECO:0000256" key="4">
    <source>
        <dbReference type="ARBA" id="ARBA00022729"/>
    </source>
</evidence>
<dbReference type="SUPFAM" id="SSF48726">
    <property type="entry name" value="Immunoglobulin"/>
    <property type="match status" value="1"/>
</dbReference>
<evidence type="ECO:0000259" key="12">
    <source>
        <dbReference type="PROSITE" id="PS50835"/>
    </source>
</evidence>
<evidence type="ECO:0000256" key="3">
    <source>
        <dbReference type="ARBA" id="ARBA00022692"/>
    </source>
</evidence>
<dbReference type="GO" id="GO:0042130">
    <property type="term" value="P:negative regulation of T cell proliferation"/>
    <property type="evidence" value="ECO:0007669"/>
    <property type="project" value="TreeGrafter"/>
</dbReference>
<dbReference type="InterPro" id="IPR007110">
    <property type="entry name" value="Ig-like_dom"/>
</dbReference>
<comment type="subcellular location">
    <subcellularLocation>
        <location evidence="1">Cell membrane</location>
        <topology evidence="1">Single-pass type I membrane protein</topology>
    </subcellularLocation>
</comment>
<dbReference type="EMBL" id="JAINUF010000003">
    <property type="protein sequence ID" value="KAJ8368071.1"/>
    <property type="molecule type" value="Genomic_DNA"/>
</dbReference>
<dbReference type="OrthoDB" id="9904387at2759"/>
<keyword evidence="4" id="KW-0732">Signal</keyword>
<keyword evidence="6 11" id="KW-0472">Membrane</keyword>
<comment type="caution">
    <text evidence="13">The sequence shown here is derived from an EMBL/GenBank/DDBJ whole genome shotgun (WGS) entry which is preliminary data.</text>
</comment>
<dbReference type="Proteomes" id="UP001152622">
    <property type="component" value="Chromosome 3"/>
</dbReference>
<evidence type="ECO:0000256" key="5">
    <source>
        <dbReference type="ARBA" id="ARBA00022989"/>
    </source>
</evidence>
<evidence type="ECO:0000256" key="8">
    <source>
        <dbReference type="ARBA" id="ARBA00023170"/>
    </source>
</evidence>
<evidence type="ECO:0000313" key="14">
    <source>
        <dbReference type="Proteomes" id="UP001152622"/>
    </source>
</evidence>
<keyword evidence="2" id="KW-1003">Cell membrane</keyword>
<evidence type="ECO:0000256" key="9">
    <source>
        <dbReference type="ARBA" id="ARBA00023180"/>
    </source>
</evidence>
<dbReference type="GO" id="GO:0007166">
    <property type="term" value="P:cell surface receptor signaling pathway"/>
    <property type="evidence" value="ECO:0007669"/>
    <property type="project" value="TreeGrafter"/>
</dbReference>
<evidence type="ECO:0000256" key="2">
    <source>
        <dbReference type="ARBA" id="ARBA00022475"/>
    </source>
</evidence>
<keyword evidence="5 11" id="KW-1133">Transmembrane helix</keyword>
<evidence type="ECO:0000256" key="11">
    <source>
        <dbReference type="SAM" id="Phobius"/>
    </source>
</evidence>
<name>A0A9Q1J5H7_SYNKA</name>
<evidence type="ECO:0000256" key="7">
    <source>
        <dbReference type="ARBA" id="ARBA00023157"/>
    </source>
</evidence>
<protein>
    <recommendedName>
        <fullName evidence="12">Ig-like domain-containing protein</fullName>
    </recommendedName>
</protein>
<dbReference type="InterPro" id="IPR036179">
    <property type="entry name" value="Ig-like_dom_sf"/>
</dbReference>
<evidence type="ECO:0000313" key="13">
    <source>
        <dbReference type="EMBL" id="KAJ8368071.1"/>
    </source>
</evidence>
<dbReference type="PANTHER" id="PTHR25466">
    <property type="entry name" value="T-LYMPHOCYTE ACTIVATION ANTIGEN"/>
    <property type="match status" value="1"/>
</dbReference>
<dbReference type="GO" id="GO:0071222">
    <property type="term" value="P:cellular response to lipopolysaccharide"/>
    <property type="evidence" value="ECO:0007669"/>
    <property type="project" value="TreeGrafter"/>
</dbReference>
<proteinExistence type="predicted"/>
<evidence type="ECO:0000256" key="10">
    <source>
        <dbReference type="ARBA" id="ARBA00023319"/>
    </source>
</evidence>
<gene>
    <name evidence="13" type="ORF">SKAU_G00080990</name>
</gene>